<evidence type="ECO:0000256" key="16">
    <source>
        <dbReference type="ARBA" id="ARBA00063150"/>
    </source>
</evidence>
<dbReference type="InterPro" id="IPR050122">
    <property type="entry name" value="RTK"/>
</dbReference>
<dbReference type="Pfam" id="PF12810">
    <property type="entry name" value="ALK_LTK_GRD"/>
    <property type="match status" value="1"/>
</dbReference>
<dbReference type="GeneTree" id="ENSGT00940000159280"/>
<evidence type="ECO:0000256" key="9">
    <source>
        <dbReference type="ARBA" id="ARBA00022989"/>
    </source>
</evidence>
<keyword evidence="13 18" id="KW-0675">Receptor</keyword>
<sequence>MNTGFLFVLACSAAFLAGLQCASTRTTAGMDPPSADFNGTASSGGSSGEAGGKRDLNQTINSRMKRKTLAVDFAVPSLLRFYLESFTKRPLNRDGQTLRGYYTVRANLKMHCSPLQKIISTFVDTADSAQRNASANGQLPFLYKRPLSKVLNLGMTTASRKSNQFVVEIGEDIVRTGCGGLSVFEEAPVFTLEIDLTSVLYWWLGAQGGRLRVRLMPEKKAQVPGVEDRYTAAIRAADPRLFFQISSRGELLGSKTAAGVPRGYWNFSWVAEDDLSLASNSTSGHQCSESSTCEHSQGGSPEFTWSIVAAGDQREERNEKSHKKPDSPHGWEEGQFLWVNSSSFGGPWVLSPWLQESQGPCSLDMAVFLHPKQSGQYTIWLIERDKPPLALVSTNTLPRMTGWAVVHLSLGTRGGSPFRVSASYDQRVPQDNTATIEPHFTTNCTMVSSGGPNITLEGQYHCYQGPGISLHRLCDFTRDCPLGDDEGGQCRDFLNGSYCSFEDGDCSWKPIAGRTLSWKRLQSPAKTSRQSCPSSGVSFSVEGGHAKGQRSPAVLRSPLFPPPLRNSPCTVRFWLCSGGSHKGLLSLWLLENSTGPEEPRQLWNSASEAKSEKSWKLITLPLYGLADWFWLQFSTENGPGPGSSISLDNISFSMDCFLASNGEFPPVATSATRLPFKPTVTTMSSMGSPLPDKAKKWIFHTCGAVGPEGPTPTQCLNSYRKNNISVTVGTQGPLKGIQKWKVEESGTYRITAYGAAGGRSVLVMSRSHGVYLTGDFWLKKGEDLYILVGQQGEDACPSSNNILNKICQEQSGPMVNKTQVKWGGGGGGGATYVFKVENGAYVPLIIAAGGGGRGYSSQAETQLEQMDYELGQQGRNGKSYAAGGGGGWNDSSPISQGGRPLVLGGQGGQACQHFSQTRGGFGGGGGGCLSGGGGGGYRGGNTSVENNPKHDGDDGTSFLSPDVVPFLSVPLKGMEGDGEVIIGPVQNCSHCESGECYDVKDSIVCYCDEDLILAPDRVSCINATEVTLLPHQPALSHLALGLSVGTSALIAALLLAVSGVMIMYRRKHTELQSIQLELQSPDCKLSKLRASTIMTDYNPNYCFAGKTASVNDLKEVPRRNISLTRGLGHGAFGEVYEGLAVGIPGEPSPLQVAVKTLPEVCSEQDELDFLMEALIISKFSHQNIVRCVGVSLQAMPRFILLELMTGGDLKTFMRETRPRPEHPSSLTMVDLLNIARDIAKGCQYLEENQFIHRDIAARNCLLTCKGAGRVAKIGDFGMARDIYRASYYRKGGRAMLPVKWMPPEAFMEGIFTSKTDTWSFGVLLWEIFSLGYMPYPSRSNQEVLEFVTNGGRMDPPKNCPGPVYRIMTQSWQHQPEDRPNFSTILERIDYCLQDPDVVTMPLPVQYGPIPEEEEAAAMRADEPSAPTVLVNAQVPDGEVQQAAPSCSPKETCNGGEHSVVASTASEAKAQVATQPQPYLYQHQQSHTQTSTSTVTSVAKGPHVSSQPTEGGHINLAFTQGHPPEKDGHNGKSTTLWNPTYGSWFLQQRKQKQQRQAGVGAAGGNGGRVPGEGQEHMGRTVAEVAGALGIQHQHKQFQHQLQQQHQLQLLHQQQQQGLCRPLLPPPPPPSVQSPLLLDSTTLPPVPLYRLRRFPCGNIGYGYQEAGVPLDTSHGNPNPPPPPPQTQQGAPSAGHPRGPSIGTSLTVSRSAIPEDSRPLLVTMGTVQDPRLPRMEGHNATVL</sequence>
<keyword evidence="3" id="KW-0808">Transferase</keyword>
<dbReference type="CDD" id="cd06263">
    <property type="entry name" value="MAM"/>
    <property type="match status" value="1"/>
</dbReference>
<dbReference type="EC" id="2.7.10.1" evidence="18"/>
<evidence type="ECO:0000313" key="23">
    <source>
        <dbReference type="Ensembl" id="ENSTRUP00000057849.1"/>
    </source>
</evidence>
<keyword evidence="12" id="KW-1015">Disulfide bond</keyword>
<accession>A0A674M949</accession>
<dbReference type="PANTHER" id="PTHR24416:SF615">
    <property type="entry name" value="ALK TYROSINE KINASE RECEPTOR"/>
    <property type="match status" value="1"/>
</dbReference>
<evidence type="ECO:0000256" key="11">
    <source>
        <dbReference type="ARBA" id="ARBA00023137"/>
    </source>
</evidence>
<name>A0A674M949_TAKRU</name>
<dbReference type="PROSITE" id="PS50011">
    <property type="entry name" value="PROTEIN_KINASE_DOM"/>
    <property type="match status" value="1"/>
</dbReference>
<evidence type="ECO:0000256" key="2">
    <source>
        <dbReference type="ARBA" id="ARBA00022475"/>
    </source>
</evidence>
<dbReference type="PROSITE" id="PS50060">
    <property type="entry name" value="MAM_2"/>
    <property type="match status" value="1"/>
</dbReference>
<feature type="domain" description="Protein kinase" evidence="21">
    <location>
        <begin position="1121"/>
        <end position="1397"/>
    </location>
</feature>
<keyword evidence="2" id="KW-1003">Cell membrane</keyword>
<dbReference type="Pfam" id="PF07714">
    <property type="entry name" value="PK_Tyr_Ser-Thr"/>
    <property type="match status" value="1"/>
</dbReference>
<evidence type="ECO:0000256" key="14">
    <source>
        <dbReference type="ARBA" id="ARBA00023180"/>
    </source>
</evidence>
<dbReference type="FunFam" id="3.30.200.20:FF:000117">
    <property type="entry name" value="Tyrosine-protein kinase receptor"/>
    <property type="match status" value="1"/>
</dbReference>
<dbReference type="GO" id="GO:0007169">
    <property type="term" value="P:cell surface receptor protein tyrosine kinase signaling pathway"/>
    <property type="evidence" value="ECO:0007669"/>
    <property type="project" value="InterPro"/>
</dbReference>
<evidence type="ECO:0000256" key="5">
    <source>
        <dbReference type="ARBA" id="ARBA00022729"/>
    </source>
</evidence>
<comment type="catalytic activity">
    <reaction evidence="15 18">
        <text>L-tyrosyl-[protein] + ATP = O-phospho-L-tyrosyl-[protein] + ADP + H(+)</text>
        <dbReference type="Rhea" id="RHEA:10596"/>
        <dbReference type="Rhea" id="RHEA-COMP:10136"/>
        <dbReference type="Rhea" id="RHEA-COMP:20101"/>
        <dbReference type="ChEBI" id="CHEBI:15378"/>
        <dbReference type="ChEBI" id="CHEBI:30616"/>
        <dbReference type="ChEBI" id="CHEBI:46858"/>
        <dbReference type="ChEBI" id="CHEBI:61978"/>
        <dbReference type="ChEBI" id="CHEBI:456216"/>
        <dbReference type="EC" id="2.7.10.1"/>
    </reaction>
</comment>
<dbReference type="Proteomes" id="UP000005226">
    <property type="component" value="Chromosome 2"/>
</dbReference>
<keyword evidence="18" id="KW-0597">Phosphoprotein</keyword>
<dbReference type="PROSITE" id="PS00239">
    <property type="entry name" value="RECEPTOR_TYR_KIN_II"/>
    <property type="match status" value="1"/>
</dbReference>
<dbReference type="GO" id="GO:0045664">
    <property type="term" value="P:regulation of neuron differentiation"/>
    <property type="evidence" value="ECO:0007669"/>
    <property type="project" value="TreeGrafter"/>
</dbReference>
<dbReference type="GO" id="GO:0042127">
    <property type="term" value="P:regulation of cell population proliferation"/>
    <property type="evidence" value="ECO:0007669"/>
    <property type="project" value="TreeGrafter"/>
</dbReference>
<dbReference type="InterPro" id="IPR002011">
    <property type="entry name" value="Tyr_kinase_rcpt_2_CS"/>
</dbReference>
<dbReference type="PROSITE" id="PS00109">
    <property type="entry name" value="PROTEIN_KINASE_TYR"/>
    <property type="match status" value="1"/>
</dbReference>
<dbReference type="GO" id="GO:0005886">
    <property type="term" value="C:plasma membrane"/>
    <property type="evidence" value="ECO:0007669"/>
    <property type="project" value="UniProtKB-SubCell"/>
</dbReference>
<dbReference type="InterPro" id="IPR011009">
    <property type="entry name" value="Kinase-like_dom_sf"/>
</dbReference>
<feature type="compositionally biased region" description="Low complexity" evidence="19">
    <location>
        <begin position="1481"/>
        <end position="1497"/>
    </location>
</feature>
<keyword evidence="5 20" id="KW-0732">Signal</keyword>
<keyword evidence="7" id="KW-0418">Kinase</keyword>
<dbReference type="SMART" id="SM00219">
    <property type="entry name" value="TyrKc"/>
    <property type="match status" value="1"/>
</dbReference>
<evidence type="ECO:0000256" key="1">
    <source>
        <dbReference type="ARBA" id="ARBA00004251"/>
    </source>
</evidence>
<feature type="binding site" evidence="17">
    <location>
        <position position="1155"/>
    </location>
    <ligand>
        <name>ATP</name>
        <dbReference type="ChEBI" id="CHEBI:30616"/>
    </ligand>
</feature>
<dbReference type="GO" id="GO:0004714">
    <property type="term" value="F:transmembrane receptor protein tyrosine kinase activity"/>
    <property type="evidence" value="ECO:0007669"/>
    <property type="project" value="UniProtKB-EC"/>
</dbReference>
<dbReference type="SUPFAM" id="SSF56112">
    <property type="entry name" value="Protein kinase-like (PK-like)"/>
    <property type="match status" value="1"/>
</dbReference>
<dbReference type="PROSITE" id="PS00107">
    <property type="entry name" value="PROTEIN_KINASE_ATP"/>
    <property type="match status" value="1"/>
</dbReference>
<gene>
    <name evidence="23" type="primary">alk</name>
</gene>
<dbReference type="PRINTS" id="PR00109">
    <property type="entry name" value="TYRKINASE"/>
</dbReference>
<dbReference type="InterPro" id="IPR000719">
    <property type="entry name" value="Prot_kinase_dom"/>
</dbReference>
<reference evidence="23 24" key="1">
    <citation type="journal article" date="2011" name="Genome Biol. Evol.">
        <title>Integration of the genetic map and genome assembly of fugu facilitates insights into distinct features of genome evolution in teleosts and mammals.</title>
        <authorList>
            <person name="Kai W."/>
            <person name="Kikuchi K."/>
            <person name="Tohari S."/>
            <person name="Chew A.K."/>
            <person name="Tay A."/>
            <person name="Fujiwara A."/>
            <person name="Hosoya S."/>
            <person name="Suetake H."/>
            <person name="Naruse K."/>
            <person name="Brenner S."/>
            <person name="Suzuki Y."/>
            <person name="Venkatesh B."/>
        </authorList>
    </citation>
    <scope>NUCLEOTIDE SEQUENCE [LARGE SCALE GENOMIC DNA]</scope>
</reference>
<dbReference type="CTD" id="238"/>
<dbReference type="SUPFAM" id="SSF49899">
    <property type="entry name" value="Concanavalin A-like lectins/glucanases"/>
    <property type="match status" value="2"/>
</dbReference>
<dbReference type="InParanoid" id="A0A674M949"/>
<feature type="compositionally biased region" description="Polar residues" evidence="19">
    <location>
        <begin position="281"/>
        <end position="299"/>
    </location>
</feature>
<feature type="region of interest" description="Disordered" evidence="19">
    <location>
        <begin position="1547"/>
        <end position="1573"/>
    </location>
</feature>
<dbReference type="RefSeq" id="XP_029688610.1">
    <property type="nucleotide sequence ID" value="XM_029832750.1"/>
</dbReference>
<feature type="region of interest" description="Disordered" evidence="19">
    <location>
        <begin position="526"/>
        <end position="554"/>
    </location>
</feature>
<dbReference type="Gene3D" id="2.60.120.200">
    <property type="match status" value="2"/>
</dbReference>
<comment type="subcellular location">
    <subcellularLocation>
        <location evidence="1">Cell membrane</location>
        <topology evidence="1">Single-pass type I membrane protein</topology>
    </subcellularLocation>
</comment>
<evidence type="ECO:0000259" key="21">
    <source>
        <dbReference type="PROSITE" id="PS50011"/>
    </source>
</evidence>
<dbReference type="InterPro" id="IPR000998">
    <property type="entry name" value="MAM_dom"/>
</dbReference>
<evidence type="ECO:0000256" key="12">
    <source>
        <dbReference type="ARBA" id="ARBA00023157"/>
    </source>
</evidence>
<dbReference type="CDD" id="cd05036">
    <property type="entry name" value="PTKc_ALK_LTK"/>
    <property type="match status" value="1"/>
</dbReference>
<keyword evidence="14" id="KW-0325">Glycoprotein</keyword>
<evidence type="ECO:0000256" key="3">
    <source>
        <dbReference type="ARBA" id="ARBA00022679"/>
    </source>
</evidence>
<evidence type="ECO:0000259" key="22">
    <source>
        <dbReference type="PROSITE" id="PS50060"/>
    </source>
</evidence>
<dbReference type="SMART" id="SM00137">
    <property type="entry name" value="MAM"/>
    <property type="match status" value="1"/>
</dbReference>
<feature type="region of interest" description="Disordered" evidence="19">
    <location>
        <begin position="1663"/>
        <end position="1740"/>
    </location>
</feature>
<dbReference type="FunFam" id="1.10.510.10:FF:000113">
    <property type="entry name" value="Tyrosine-protein kinase receptor"/>
    <property type="match status" value="1"/>
</dbReference>
<dbReference type="PANTHER" id="PTHR24416">
    <property type="entry name" value="TYROSINE-PROTEIN KINASE RECEPTOR"/>
    <property type="match status" value="1"/>
</dbReference>
<reference evidence="23" key="3">
    <citation type="submission" date="2025-09" db="UniProtKB">
        <authorList>
            <consortium name="Ensembl"/>
        </authorList>
    </citation>
    <scope>IDENTIFICATION</scope>
</reference>
<feature type="region of interest" description="Disordered" evidence="19">
    <location>
        <begin position="281"/>
        <end position="301"/>
    </location>
</feature>
<feature type="compositionally biased region" description="Gly residues" evidence="19">
    <location>
        <begin position="1559"/>
        <end position="1569"/>
    </location>
</feature>
<evidence type="ECO:0000256" key="8">
    <source>
        <dbReference type="ARBA" id="ARBA00022840"/>
    </source>
</evidence>
<dbReference type="GO" id="GO:0005524">
    <property type="term" value="F:ATP binding"/>
    <property type="evidence" value="ECO:0007669"/>
    <property type="project" value="UniProtKB-UniRule"/>
</dbReference>
<evidence type="ECO:0000256" key="4">
    <source>
        <dbReference type="ARBA" id="ARBA00022692"/>
    </source>
</evidence>
<keyword evidence="8 17" id="KW-0067">ATP-binding</keyword>
<dbReference type="GeneID" id="101068218"/>
<feature type="chain" id="PRO_5025416180" description="Tyrosine-protein kinase receptor" evidence="20">
    <location>
        <begin position="22"/>
        <end position="1740"/>
    </location>
</feature>
<keyword evidence="4 18" id="KW-0812">Transmembrane</keyword>
<evidence type="ECO:0000256" key="13">
    <source>
        <dbReference type="ARBA" id="ARBA00023170"/>
    </source>
</evidence>
<dbReference type="Ensembl" id="ENSTRUT00000066424.1">
    <property type="protein sequence ID" value="ENSTRUP00000057849.1"/>
    <property type="gene ID" value="ENSTRUG00000010044.3"/>
</dbReference>
<evidence type="ECO:0000256" key="6">
    <source>
        <dbReference type="ARBA" id="ARBA00022741"/>
    </source>
</evidence>
<evidence type="ECO:0000256" key="18">
    <source>
        <dbReference type="RuleBase" id="RU000312"/>
    </source>
</evidence>
<organism evidence="23 24">
    <name type="scientific">Takifugu rubripes</name>
    <name type="common">Japanese pufferfish</name>
    <name type="synonym">Fugu rubripes</name>
    <dbReference type="NCBI Taxonomy" id="31033"/>
    <lineage>
        <taxon>Eukaryota</taxon>
        <taxon>Metazoa</taxon>
        <taxon>Chordata</taxon>
        <taxon>Craniata</taxon>
        <taxon>Vertebrata</taxon>
        <taxon>Euteleostomi</taxon>
        <taxon>Actinopterygii</taxon>
        <taxon>Neopterygii</taxon>
        <taxon>Teleostei</taxon>
        <taxon>Neoteleostei</taxon>
        <taxon>Acanthomorphata</taxon>
        <taxon>Eupercaria</taxon>
        <taxon>Tetraodontiformes</taxon>
        <taxon>Tetradontoidea</taxon>
        <taxon>Tetraodontidae</taxon>
        <taxon>Takifugu</taxon>
    </lineage>
</organism>
<evidence type="ECO:0000256" key="10">
    <source>
        <dbReference type="ARBA" id="ARBA00023136"/>
    </source>
</evidence>
<dbReference type="Gene3D" id="1.10.510.10">
    <property type="entry name" value="Transferase(Phosphotransferase) domain 1"/>
    <property type="match status" value="1"/>
</dbReference>
<evidence type="ECO:0000256" key="15">
    <source>
        <dbReference type="ARBA" id="ARBA00051243"/>
    </source>
</evidence>
<feature type="compositionally biased region" description="Polar residues" evidence="19">
    <location>
        <begin position="526"/>
        <end position="538"/>
    </location>
</feature>
<feature type="domain" description="MAM" evidence="22">
    <location>
        <begin position="497"/>
        <end position="658"/>
    </location>
</feature>
<keyword evidence="10" id="KW-0472">Membrane</keyword>
<dbReference type="GO" id="GO:0043235">
    <property type="term" value="C:receptor complex"/>
    <property type="evidence" value="ECO:0007669"/>
    <property type="project" value="TreeGrafter"/>
</dbReference>
<dbReference type="InterPro" id="IPR020635">
    <property type="entry name" value="Tyr_kinase_cat_dom"/>
</dbReference>
<keyword evidence="24" id="KW-1185">Reference proteome</keyword>
<comment type="similarity">
    <text evidence="18">Belongs to the protein kinase superfamily. Tyr protein kinase family. Insulin receptor subfamily.</text>
</comment>
<feature type="region of interest" description="Disordered" evidence="19">
    <location>
        <begin position="1481"/>
        <end position="1535"/>
    </location>
</feature>
<dbReference type="Gene3D" id="3.30.200.20">
    <property type="entry name" value="Phosphorylase Kinase, domain 1"/>
    <property type="match status" value="1"/>
</dbReference>
<evidence type="ECO:0000256" key="19">
    <source>
        <dbReference type="SAM" id="MobiDB-lite"/>
    </source>
</evidence>
<evidence type="ECO:0000256" key="20">
    <source>
        <dbReference type="SAM" id="SignalP"/>
    </source>
</evidence>
<dbReference type="InterPro" id="IPR055163">
    <property type="entry name" value="ALK/LTK-like_GRD"/>
</dbReference>
<comment type="subunit">
    <text evidence="16">Homodimer; homodimerizes upon binding to alkal ligands (alkal1, alkal2a or alkal2b).</text>
</comment>
<keyword evidence="11" id="KW-0829">Tyrosine-protein kinase</keyword>
<dbReference type="InterPro" id="IPR013320">
    <property type="entry name" value="ConA-like_dom_sf"/>
</dbReference>
<evidence type="ECO:0000313" key="24">
    <source>
        <dbReference type="Proteomes" id="UP000005226"/>
    </source>
</evidence>
<dbReference type="InterPro" id="IPR017441">
    <property type="entry name" value="Protein_kinase_ATP_BS"/>
</dbReference>
<keyword evidence="6 17" id="KW-0547">Nucleotide-binding</keyword>
<dbReference type="InterPro" id="IPR008266">
    <property type="entry name" value="Tyr_kinase_AS"/>
</dbReference>
<evidence type="ECO:0000256" key="17">
    <source>
        <dbReference type="PROSITE-ProRule" id="PRU10141"/>
    </source>
</evidence>
<keyword evidence="9" id="KW-1133">Transmembrane helix</keyword>
<dbReference type="Pfam" id="PF00629">
    <property type="entry name" value="MAM"/>
    <property type="match status" value="2"/>
</dbReference>
<feature type="signal peptide" evidence="20">
    <location>
        <begin position="1"/>
        <end position="21"/>
    </location>
</feature>
<proteinExistence type="inferred from homology"/>
<protein>
    <recommendedName>
        <fullName evidence="18">Tyrosine-protein kinase receptor</fullName>
        <ecNumber evidence="18">2.7.10.1</ecNumber>
    </recommendedName>
</protein>
<dbReference type="InterPro" id="IPR001245">
    <property type="entry name" value="Ser-Thr/Tyr_kinase_cat_dom"/>
</dbReference>
<reference evidence="23" key="2">
    <citation type="submission" date="2025-08" db="UniProtKB">
        <authorList>
            <consortium name="Ensembl"/>
        </authorList>
    </citation>
    <scope>IDENTIFICATION</scope>
</reference>
<feature type="region of interest" description="Disordered" evidence="19">
    <location>
        <begin position="30"/>
        <end position="55"/>
    </location>
</feature>
<dbReference type="OMA" id="NTACERQ"/>
<evidence type="ECO:0000256" key="7">
    <source>
        <dbReference type="ARBA" id="ARBA00022777"/>
    </source>
</evidence>